<keyword evidence="3" id="KW-1185">Reference proteome</keyword>
<accession>A0A3A5HAI8</accession>
<evidence type="ECO:0000313" key="2">
    <source>
        <dbReference type="EMBL" id="RJS47061.1"/>
    </source>
</evidence>
<feature type="transmembrane region" description="Helical" evidence="1">
    <location>
        <begin position="7"/>
        <end position="34"/>
    </location>
</feature>
<keyword evidence="1" id="KW-0812">Transmembrane</keyword>
<sequence>MRKAYQVLAFLIALEVVVQATAIAWGFFGFGVWIDEGNTFSKAQLDCRDCPWNFTAERGFMIHGINGFMIVPLLSLIFLIVSFFAKVPRGVWWAFAVFVLVMLQSQVLPGLARDVDPAFGALHGLNALVLFAAAVMAGKRVRSATTEQQDLVNA</sequence>
<keyword evidence="1" id="KW-1133">Transmembrane helix</keyword>
<dbReference type="OrthoDB" id="4843372at2"/>
<feature type="transmembrane region" description="Helical" evidence="1">
    <location>
        <begin position="118"/>
        <end position="138"/>
    </location>
</feature>
<reference evidence="3" key="1">
    <citation type="submission" date="2018-09" db="EMBL/GenBank/DDBJ databases">
        <authorList>
            <person name="Zhu H."/>
        </authorList>
    </citation>
    <scope>NUCLEOTIDE SEQUENCE [LARGE SCALE GENOMIC DNA]</scope>
    <source>
        <strain evidence="3">K1W22B-1</strain>
    </source>
</reference>
<dbReference type="RefSeq" id="WP_120061031.1">
    <property type="nucleotide sequence ID" value="NZ_QYRP01000002.1"/>
</dbReference>
<comment type="caution">
    <text evidence="2">The sequence shown here is derived from an EMBL/GenBank/DDBJ whole genome shotgun (WGS) entry which is preliminary data.</text>
</comment>
<name>A0A3A5HAI8_9ACTN</name>
<gene>
    <name evidence="2" type="ORF">D4739_13100</name>
</gene>
<evidence type="ECO:0000256" key="1">
    <source>
        <dbReference type="SAM" id="Phobius"/>
    </source>
</evidence>
<keyword evidence="1" id="KW-0472">Membrane</keyword>
<dbReference type="Proteomes" id="UP000276542">
    <property type="component" value="Unassembled WGS sequence"/>
</dbReference>
<evidence type="ECO:0000313" key="3">
    <source>
        <dbReference type="Proteomes" id="UP000276542"/>
    </source>
</evidence>
<proteinExistence type="predicted"/>
<dbReference type="EMBL" id="QYRP01000002">
    <property type="protein sequence ID" value="RJS47061.1"/>
    <property type="molecule type" value="Genomic_DNA"/>
</dbReference>
<feature type="transmembrane region" description="Helical" evidence="1">
    <location>
        <begin position="91"/>
        <end position="112"/>
    </location>
</feature>
<dbReference type="AlphaFoldDB" id="A0A3A5HAI8"/>
<feature type="transmembrane region" description="Helical" evidence="1">
    <location>
        <begin position="60"/>
        <end position="84"/>
    </location>
</feature>
<organism evidence="2 3">
    <name type="scientific">Nocardioides cavernaquae</name>
    <dbReference type="NCBI Taxonomy" id="2321396"/>
    <lineage>
        <taxon>Bacteria</taxon>
        <taxon>Bacillati</taxon>
        <taxon>Actinomycetota</taxon>
        <taxon>Actinomycetes</taxon>
        <taxon>Propionibacteriales</taxon>
        <taxon>Nocardioidaceae</taxon>
        <taxon>Nocardioides</taxon>
    </lineage>
</organism>
<protein>
    <submittedName>
        <fullName evidence="2">Uncharacterized protein</fullName>
    </submittedName>
</protein>